<dbReference type="Pfam" id="PF13302">
    <property type="entry name" value="Acetyltransf_3"/>
    <property type="match status" value="1"/>
</dbReference>
<dbReference type="PANTHER" id="PTHR43441:SF2">
    <property type="entry name" value="FAMILY ACETYLTRANSFERASE, PUTATIVE (AFU_ORTHOLOGUE AFUA_7G00850)-RELATED"/>
    <property type="match status" value="1"/>
</dbReference>
<evidence type="ECO:0000313" key="3">
    <source>
        <dbReference type="Proteomes" id="UP000281112"/>
    </source>
</evidence>
<keyword evidence="3" id="KW-1185">Reference proteome</keyword>
<comment type="caution">
    <text evidence="2">The sequence shown here is derived from an EMBL/GenBank/DDBJ whole genome shotgun (WGS) entry which is preliminary data.</text>
</comment>
<dbReference type="RefSeq" id="WP_124938158.1">
    <property type="nucleotide sequence ID" value="NZ_RJVQ01000007.1"/>
</dbReference>
<dbReference type="SUPFAM" id="SSF55729">
    <property type="entry name" value="Acyl-CoA N-acyltransferases (Nat)"/>
    <property type="match status" value="1"/>
</dbReference>
<dbReference type="GO" id="GO:1990189">
    <property type="term" value="F:protein N-terminal-serine acetyltransferase activity"/>
    <property type="evidence" value="ECO:0007669"/>
    <property type="project" value="TreeGrafter"/>
</dbReference>
<evidence type="ECO:0000313" key="2">
    <source>
        <dbReference type="EMBL" id="RQW62164.1"/>
    </source>
</evidence>
<dbReference type="InterPro" id="IPR016181">
    <property type="entry name" value="Acyl_CoA_acyltransferase"/>
</dbReference>
<dbReference type="PROSITE" id="PS51186">
    <property type="entry name" value="GNAT"/>
    <property type="match status" value="1"/>
</dbReference>
<evidence type="ECO:0000259" key="1">
    <source>
        <dbReference type="PROSITE" id="PS51186"/>
    </source>
</evidence>
<dbReference type="GO" id="GO:0008999">
    <property type="term" value="F:protein-N-terminal-alanine acetyltransferase activity"/>
    <property type="evidence" value="ECO:0007669"/>
    <property type="project" value="TreeGrafter"/>
</dbReference>
<sequence>MLENGFGQKIGQPVANWSQRTFPGDIVLEGKYVRIEPLESNKHTDELYEAYSVAADGRDWTYMFHGPFEAKSMFEEYIKVAEQSIDPKHFAIIDLQSGKALGMFSLMRVDISHGVIEIGNVAFSPMLQRTPASTEAHFLMMQYVFEELGYRRYEWKCDSLNEPSRKAALRLGFYHEGIFRQAVVYKGRTRDTAWFSIIDNEWPKCKFAFIDWLDPTNFDAKAQQIKSLSAIRKGV</sequence>
<dbReference type="OrthoDB" id="5295305at2"/>
<proteinExistence type="predicted"/>
<dbReference type="EMBL" id="RJVQ01000007">
    <property type="protein sequence ID" value="RQW62164.1"/>
    <property type="molecule type" value="Genomic_DNA"/>
</dbReference>
<dbReference type="InterPro" id="IPR051908">
    <property type="entry name" value="Ribosomal_N-acetyltransferase"/>
</dbReference>
<keyword evidence="2" id="KW-0808">Transferase</keyword>
<protein>
    <submittedName>
        <fullName evidence="2">N-acetyltransferase</fullName>
    </submittedName>
</protein>
<dbReference type="AlphaFoldDB" id="A0A3N9TE88"/>
<organism evidence="2 3">
    <name type="scientific">Vibrio viridaestus</name>
    <dbReference type="NCBI Taxonomy" id="2487322"/>
    <lineage>
        <taxon>Bacteria</taxon>
        <taxon>Pseudomonadati</taxon>
        <taxon>Pseudomonadota</taxon>
        <taxon>Gammaproteobacteria</taxon>
        <taxon>Vibrionales</taxon>
        <taxon>Vibrionaceae</taxon>
        <taxon>Vibrio</taxon>
    </lineage>
</organism>
<accession>A0A3N9TE88</accession>
<reference evidence="2 3" key="1">
    <citation type="submission" date="2018-11" db="EMBL/GenBank/DDBJ databases">
        <title>Vibrio LJC006 sp. nov., isolated from seawater during the bloom of the enteromorpha.</title>
        <authorList>
            <person name="Liang J."/>
        </authorList>
    </citation>
    <scope>NUCLEOTIDE SEQUENCE [LARGE SCALE GENOMIC DNA]</scope>
    <source>
        <strain evidence="2 3">LJC006</strain>
    </source>
</reference>
<feature type="domain" description="N-acetyltransferase" evidence="1">
    <location>
        <begin position="33"/>
        <end position="191"/>
    </location>
</feature>
<dbReference type="Proteomes" id="UP000281112">
    <property type="component" value="Unassembled WGS sequence"/>
</dbReference>
<dbReference type="InterPro" id="IPR000182">
    <property type="entry name" value="GNAT_dom"/>
</dbReference>
<dbReference type="FunFam" id="3.40.630.30:FF:000047">
    <property type="entry name" value="Acetyltransferase, GNAT family"/>
    <property type="match status" value="1"/>
</dbReference>
<dbReference type="PANTHER" id="PTHR43441">
    <property type="entry name" value="RIBOSOMAL-PROTEIN-SERINE ACETYLTRANSFERASE"/>
    <property type="match status" value="1"/>
</dbReference>
<gene>
    <name evidence="2" type="ORF">EES38_15725</name>
</gene>
<dbReference type="Gene3D" id="3.40.630.30">
    <property type="match status" value="1"/>
</dbReference>
<name>A0A3N9TE88_9VIBR</name>